<feature type="transmembrane region" description="Helical" evidence="6">
    <location>
        <begin position="91"/>
        <end position="107"/>
    </location>
</feature>
<keyword evidence="8" id="KW-1185">Reference proteome</keyword>
<proteinExistence type="inferred from homology"/>
<sequence>MGTFAGHLLPGTFLFILGTWWAFGAWHNYVRCKKRNRRYTCRAWYVMPGISRRICFEGLSKIITCSIGIAGEVVTAFEDGRFVHMVNAQHVSMYLFYLLSGLVDVMTNCRFPFPPGTDYATLILAVTVEGLLFHFHLHGRPHLDVLIHTLLVYTVAAEAACIIFETNKPRSTLASLGRAFFCLLQGTWFWQVGFILYSPLPGEPSWDVHSHDDMMLATTIFTWHMIGVLAFLSVMGVLVLVTCSACDCDDPVQDGDGSQYALVPGSEAKADNHMSAGDKATAQPMRIDYSDDEFFA</sequence>
<dbReference type="GO" id="GO:0016020">
    <property type="term" value="C:membrane"/>
    <property type="evidence" value="ECO:0007669"/>
    <property type="project" value="UniProtKB-SubCell"/>
</dbReference>
<dbReference type="AlphaFoldDB" id="A0AAQ4DQG9"/>
<evidence type="ECO:0000256" key="4">
    <source>
        <dbReference type="ARBA" id="ARBA00022989"/>
    </source>
</evidence>
<dbReference type="PANTHER" id="PTHR16007:SF15">
    <property type="entry name" value="TRANSMEMBRANE PROTEIN 45B"/>
    <property type="match status" value="1"/>
</dbReference>
<feature type="transmembrane region" description="Helical" evidence="6">
    <location>
        <begin position="145"/>
        <end position="164"/>
    </location>
</feature>
<feature type="transmembrane region" description="Helical" evidence="6">
    <location>
        <begin position="12"/>
        <end position="30"/>
    </location>
</feature>
<name>A0AAQ4DQG9_AMBAM</name>
<keyword evidence="3 6" id="KW-0812">Transmembrane</keyword>
<evidence type="ECO:0000256" key="3">
    <source>
        <dbReference type="ARBA" id="ARBA00022692"/>
    </source>
</evidence>
<dbReference type="InterPro" id="IPR042127">
    <property type="entry name" value="TMEM45"/>
</dbReference>
<evidence type="ECO:0000256" key="6">
    <source>
        <dbReference type="SAM" id="Phobius"/>
    </source>
</evidence>
<evidence type="ECO:0000313" key="7">
    <source>
        <dbReference type="EMBL" id="KAK8764709.1"/>
    </source>
</evidence>
<comment type="similarity">
    <text evidence="2">Belongs to the TMEM45 family.</text>
</comment>
<evidence type="ECO:0000256" key="1">
    <source>
        <dbReference type="ARBA" id="ARBA00004141"/>
    </source>
</evidence>
<organism evidence="7 8">
    <name type="scientific">Amblyomma americanum</name>
    <name type="common">Lone star tick</name>
    <dbReference type="NCBI Taxonomy" id="6943"/>
    <lineage>
        <taxon>Eukaryota</taxon>
        <taxon>Metazoa</taxon>
        <taxon>Ecdysozoa</taxon>
        <taxon>Arthropoda</taxon>
        <taxon>Chelicerata</taxon>
        <taxon>Arachnida</taxon>
        <taxon>Acari</taxon>
        <taxon>Parasitiformes</taxon>
        <taxon>Ixodida</taxon>
        <taxon>Ixodoidea</taxon>
        <taxon>Ixodidae</taxon>
        <taxon>Amblyomminae</taxon>
        <taxon>Amblyomma</taxon>
    </lineage>
</organism>
<evidence type="ECO:0000313" key="8">
    <source>
        <dbReference type="Proteomes" id="UP001321473"/>
    </source>
</evidence>
<keyword evidence="5 6" id="KW-0472">Membrane</keyword>
<evidence type="ECO:0000256" key="2">
    <source>
        <dbReference type="ARBA" id="ARBA00006948"/>
    </source>
</evidence>
<comment type="caution">
    <text evidence="7">The sequence shown here is derived from an EMBL/GenBank/DDBJ whole genome shotgun (WGS) entry which is preliminary data.</text>
</comment>
<gene>
    <name evidence="7" type="ORF">V5799_032690</name>
</gene>
<reference evidence="7 8" key="1">
    <citation type="journal article" date="2023" name="Arcadia Sci">
        <title>De novo assembly of a long-read Amblyomma americanum tick genome.</title>
        <authorList>
            <person name="Chou S."/>
            <person name="Poskanzer K.E."/>
            <person name="Rollins M."/>
            <person name="Thuy-Boun P.S."/>
        </authorList>
    </citation>
    <scope>NUCLEOTIDE SEQUENCE [LARGE SCALE GENOMIC DNA]</scope>
    <source>
        <strain evidence="7">F_SG_1</strain>
        <tissue evidence="7">Salivary glands</tissue>
    </source>
</reference>
<dbReference type="InterPro" id="IPR006904">
    <property type="entry name" value="DUF716"/>
</dbReference>
<dbReference type="Pfam" id="PF04819">
    <property type="entry name" value="DUF716"/>
    <property type="match status" value="1"/>
</dbReference>
<keyword evidence="4 6" id="KW-1133">Transmembrane helix</keyword>
<feature type="transmembrane region" description="Helical" evidence="6">
    <location>
        <begin position="220"/>
        <end position="241"/>
    </location>
</feature>
<dbReference type="PANTHER" id="PTHR16007">
    <property type="entry name" value="EPIDIDYMAL MEMBRANE PROTEIN E9-RELATED"/>
    <property type="match status" value="1"/>
</dbReference>
<comment type="subcellular location">
    <subcellularLocation>
        <location evidence="1">Membrane</location>
        <topology evidence="1">Multi-pass membrane protein</topology>
    </subcellularLocation>
</comment>
<evidence type="ECO:0000256" key="5">
    <source>
        <dbReference type="ARBA" id="ARBA00023136"/>
    </source>
</evidence>
<dbReference type="EMBL" id="JARKHS020028091">
    <property type="protein sequence ID" value="KAK8764709.1"/>
    <property type="molecule type" value="Genomic_DNA"/>
</dbReference>
<protein>
    <submittedName>
        <fullName evidence="7">Uncharacterized protein</fullName>
    </submittedName>
</protein>
<feature type="transmembrane region" description="Helical" evidence="6">
    <location>
        <begin position="176"/>
        <end position="200"/>
    </location>
</feature>
<dbReference type="Proteomes" id="UP001321473">
    <property type="component" value="Unassembled WGS sequence"/>
</dbReference>
<accession>A0AAQ4DQG9</accession>